<dbReference type="CDD" id="cd00067">
    <property type="entry name" value="GAL4"/>
    <property type="match status" value="1"/>
</dbReference>
<evidence type="ECO:0000256" key="2">
    <source>
        <dbReference type="ARBA" id="ARBA00023242"/>
    </source>
</evidence>
<dbReference type="GO" id="GO:0006351">
    <property type="term" value="P:DNA-templated transcription"/>
    <property type="evidence" value="ECO:0007669"/>
    <property type="project" value="InterPro"/>
</dbReference>
<keyword evidence="6" id="KW-1185">Reference proteome</keyword>
<dbReference type="STRING" id="857340.A0A086SZN1"/>
<dbReference type="Pfam" id="PF00172">
    <property type="entry name" value="Zn_clus"/>
    <property type="match status" value="1"/>
</dbReference>
<dbReference type="GO" id="GO:0003677">
    <property type="term" value="F:DNA binding"/>
    <property type="evidence" value="ECO:0007669"/>
    <property type="project" value="InterPro"/>
</dbReference>
<evidence type="ECO:0000256" key="3">
    <source>
        <dbReference type="SAM" id="MobiDB-lite"/>
    </source>
</evidence>
<dbReference type="Gene3D" id="4.10.240.10">
    <property type="entry name" value="Zn(2)-C6 fungal-type DNA-binding domain"/>
    <property type="match status" value="1"/>
</dbReference>
<dbReference type="PROSITE" id="PS50048">
    <property type="entry name" value="ZN2_CY6_FUNGAL_2"/>
    <property type="match status" value="1"/>
</dbReference>
<dbReference type="Proteomes" id="UP000029964">
    <property type="component" value="Unassembled WGS sequence"/>
</dbReference>
<evidence type="ECO:0000259" key="4">
    <source>
        <dbReference type="PROSITE" id="PS50048"/>
    </source>
</evidence>
<evidence type="ECO:0000313" key="6">
    <source>
        <dbReference type="Proteomes" id="UP000029964"/>
    </source>
</evidence>
<feature type="compositionally biased region" description="Low complexity" evidence="3">
    <location>
        <begin position="11"/>
        <end position="21"/>
    </location>
</feature>
<dbReference type="AlphaFoldDB" id="A0A086SZN1"/>
<feature type="compositionally biased region" description="Low complexity" evidence="3">
    <location>
        <begin position="113"/>
        <end position="131"/>
    </location>
</feature>
<gene>
    <name evidence="5" type="ORF">ACRE_067040</name>
</gene>
<accession>A0A086SZN1</accession>
<dbReference type="OrthoDB" id="103819at2759"/>
<proteinExistence type="predicted"/>
<evidence type="ECO:0000313" key="5">
    <source>
        <dbReference type="EMBL" id="KFH42563.1"/>
    </source>
</evidence>
<feature type="domain" description="Zn(2)-C6 fungal-type" evidence="4">
    <location>
        <begin position="29"/>
        <end position="58"/>
    </location>
</feature>
<feature type="region of interest" description="Disordered" evidence="3">
    <location>
        <begin position="1"/>
        <end position="28"/>
    </location>
</feature>
<dbReference type="HOGENOM" id="CLU_009377_1_1_1"/>
<dbReference type="GO" id="GO:0008270">
    <property type="term" value="F:zinc ion binding"/>
    <property type="evidence" value="ECO:0007669"/>
    <property type="project" value="InterPro"/>
</dbReference>
<protein>
    <submittedName>
        <fullName evidence="5">Putative transcriptional regulatory protein-like protein</fullName>
    </submittedName>
</protein>
<comment type="caution">
    <text evidence="5">The sequence shown here is derived from an EMBL/GenBank/DDBJ whole genome shotgun (WGS) entry which is preliminary data.</text>
</comment>
<dbReference type="SUPFAM" id="SSF57701">
    <property type="entry name" value="Zn2/Cys6 DNA-binding domain"/>
    <property type="match status" value="1"/>
</dbReference>
<dbReference type="GO" id="GO:0000981">
    <property type="term" value="F:DNA-binding transcription factor activity, RNA polymerase II-specific"/>
    <property type="evidence" value="ECO:0007669"/>
    <property type="project" value="InterPro"/>
</dbReference>
<dbReference type="PANTHER" id="PTHR46910:SF5">
    <property type="entry name" value="ZN(II)2CYS6 TRANSCRIPTION FACTOR (EUROFUNG)"/>
    <property type="match status" value="1"/>
</dbReference>
<keyword evidence="2" id="KW-0539">Nucleus</keyword>
<keyword evidence="1" id="KW-0479">Metal-binding</keyword>
<dbReference type="CDD" id="cd12148">
    <property type="entry name" value="fungal_TF_MHR"/>
    <property type="match status" value="1"/>
</dbReference>
<feature type="region of interest" description="Disordered" evidence="3">
    <location>
        <begin position="102"/>
        <end position="146"/>
    </location>
</feature>
<dbReference type="PANTHER" id="PTHR46910">
    <property type="entry name" value="TRANSCRIPTION FACTOR PDR1"/>
    <property type="match status" value="1"/>
</dbReference>
<dbReference type="SMART" id="SM00066">
    <property type="entry name" value="GAL4"/>
    <property type="match status" value="1"/>
</dbReference>
<dbReference type="InterPro" id="IPR001138">
    <property type="entry name" value="Zn2Cys6_DnaBD"/>
</dbReference>
<dbReference type="InterPro" id="IPR007219">
    <property type="entry name" value="XnlR_reg_dom"/>
</dbReference>
<organism evidence="5 6">
    <name type="scientific">Hapsidospora chrysogenum (strain ATCC 11550 / CBS 779.69 / DSM 880 / IAM 14645 / JCM 23072 / IMI 49137)</name>
    <name type="common">Acremonium chrysogenum</name>
    <dbReference type="NCBI Taxonomy" id="857340"/>
    <lineage>
        <taxon>Eukaryota</taxon>
        <taxon>Fungi</taxon>
        <taxon>Dikarya</taxon>
        <taxon>Ascomycota</taxon>
        <taxon>Pezizomycotina</taxon>
        <taxon>Sordariomycetes</taxon>
        <taxon>Hypocreomycetidae</taxon>
        <taxon>Hypocreales</taxon>
        <taxon>Bionectriaceae</taxon>
        <taxon>Hapsidospora</taxon>
    </lineage>
</organism>
<feature type="region of interest" description="Disordered" evidence="3">
    <location>
        <begin position="55"/>
        <end position="75"/>
    </location>
</feature>
<evidence type="ECO:0000256" key="1">
    <source>
        <dbReference type="ARBA" id="ARBA00022723"/>
    </source>
</evidence>
<dbReference type="InterPro" id="IPR036864">
    <property type="entry name" value="Zn2-C6_fun-type_DNA-bd_sf"/>
</dbReference>
<name>A0A086SZN1_HAPC1</name>
<dbReference type="EMBL" id="JPKY01000091">
    <property type="protein sequence ID" value="KFH42563.1"/>
    <property type="molecule type" value="Genomic_DNA"/>
</dbReference>
<dbReference type="Pfam" id="PF04082">
    <property type="entry name" value="Fungal_trans"/>
    <property type="match status" value="1"/>
</dbReference>
<dbReference type="PROSITE" id="PS00463">
    <property type="entry name" value="ZN2_CY6_FUNGAL_1"/>
    <property type="match status" value="1"/>
</dbReference>
<dbReference type="InterPro" id="IPR050987">
    <property type="entry name" value="AtrR-like"/>
</dbReference>
<reference evidence="6" key="1">
    <citation type="journal article" date="2014" name="Genome Announc.">
        <title>Genome sequence and annotation of Acremonium chrysogenum, producer of the beta-lactam antibiotic cephalosporin C.</title>
        <authorList>
            <person name="Terfehr D."/>
            <person name="Dahlmann T.A."/>
            <person name="Specht T."/>
            <person name="Zadra I."/>
            <person name="Kuernsteiner H."/>
            <person name="Kueck U."/>
        </authorList>
    </citation>
    <scope>NUCLEOTIDE SEQUENCE [LARGE SCALE GENOMIC DNA]</scope>
    <source>
        <strain evidence="6">ATCC 11550 / CBS 779.69 / DSM 880 / IAM 14645 / JCM 23072 / IMI 49137</strain>
    </source>
</reference>
<dbReference type="SMART" id="SM00906">
    <property type="entry name" value="Fungal_trans"/>
    <property type="match status" value="1"/>
</dbReference>
<sequence>MQSLPHGFDVGHAPAGHAPAGPEDPNRRACDQCRMRKVRCDKDYPCSNCRTAKRPCTSTGVGQRPKEPRQRVLISSQYEKKIDQIEARLGNIESLLKNISAGVPTQGHTSRQSSTPRTGSSGIPTGSSTVGFDSSDEESAFGGDSGFTNQSTFASEFLEHAVERTSLRDANPGIESALANLRQLAEVHKYRSVSHGPRFPLQKPLPPGGLADLPMPPVEAVIRLLKKRKSGPPSLFSFACTLSGIVDLSGLCRLVYFPTEDFSQATYAIVNTSLYNLFMEEAVLCDDEARRDEYHSYAVLAQANLETCLAHLPLFLSAKVETVQALLLGLLGQAQYAIDMCRPSVAWHLNTTAAQLCQTAGFHRAECADADQPQLRKIKTILFWQVYTWDRGLGLRLGRSPVIKDSDISIPREFDFSGFLPLEESDVARHWLRTAMIQGRIYEELYSPSALREDPGELSRRARELAVDCRRLESEAMVVRNEVSAYFKSTNTSSLIEVFVKGDEVQLLTTLTLVYRAIPAPEGSPSRFCDECLDSARRAMRAHKESMSTLHLGSYVKSIYVHWNLMLTPFAPFFVIFCHVVETLSGDDLRILEEFVASIETLRDASETIEKLYRVFQVYRDVAVVYVEAKSQQQEDQTMVPIGDEFDMYLSQLGFMPVDDPTMVQASQPSTNTGNNTSLNPMHGGGGQAAQMADWFSGSRNMFGLLEEDLSQFDATRWMPPPGA</sequence>